<dbReference type="CDD" id="cd01299">
    <property type="entry name" value="Met_dep_hydrolase_A"/>
    <property type="match status" value="1"/>
</dbReference>
<dbReference type="InterPro" id="IPR051781">
    <property type="entry name" value="Metallo-dep_Hydrolase"/>
</dbReference>
<dbReference type="InterPro" id="IPR032466">
    <property type="entry name" value="Metal_Hydrolase"/>
</dbReference>
<dbReference type="Pfam" id="PF01979">
    <property type="entry name" value="Amidohydro_1"/>
    <property type="match status" value="1"/>
</dbReference>
<dbReference type="SUPFAM" id="SSF51556">
    <property type="entry name" value="Metallo-dependent hydrolases"/>
    <property type="match status" value="1"/>
</dbReference>
<reference evidence="2 3" key="1">
    <citation type="submission" date="2017-04" db="EMBL/GenBank/DDBJ databases">
        <title>A new member of the family Flavobacteriaceae isolated from ascidians.</title>
        <authorList>
            <person name="Chen L."/>
        </authorList>
    </citation>
    <scope>NUCLEOTIDE SEQUENCE [LARGE SCALE GENOMIC DNA]</scope>
    <source>
        <strain evidence="2 3">HQA918</strain>
    </source>
</reference>
<name>A0A2A4GFN1_9FLAO</name>
<dbReference type="AlphaFoldDB" id="A0A2A4GFN1"/>
<proteinExistence type="predicted"/>
<dbReference type="InterPro" id="IPR006680">
    <property type="entry name" value="Amidohydro-rel"/>
</dbReference>
<dbReference type="Proteomes" id="UP000219559">
    <property type="component" value="Unassembled WGS sequence"/>
</dbReference>
<evidence type="ECO:0000259" key="1">
    <source>
        <dbReference type="Pfam" id="PF01979"/>
    </source>
</evidence>
<dbReference type="PANTHER" id="PTHR43135">
    <property type="entry name" value="ALPHA-D-RIBOSE 1-METHYLPHOSPHONATE 5-TRIPHOSPHATE DIPHOSPHATASE"/>
    <property type="match status" value="1"/>
</dbReference>
<dbReference type="InterPro" id="IPR057744">
    <property type="entry name" value="OTAase-like"/>
</dbReference>
<dbReference type="InterPro" id="IPR011059">
    <property type="entry name" value="Metal-dep_hydrolase_composite"/>
</dbReference>
<sequence length="418" mass="45923">MAQEVTLIRNANIFDGTSETLQKGQSVLVEGNLIKKIGIGLKAPKGAKIIDAQGATLTPGFIDAHAHLMFQMSIPETLNADPFYFGYVATQTAKTYLMHGFTTVRDASGNSFSLKKAIDRGIVEGPRVFPSGPMISQTSGHSDHRTDAQVSAMISYEPSTLMKYDMVQLADGVPEVLKATREALRRGASQIKISVGGGTGSFADPLDVTQYTDQEIQAAVQAAADWGTYVMSHVYNDKGAQRAIKNGVRSIEHGNLLSEETFRLMMEHDVWLSPQVLVYTYHPAGYTDDQKNKHDEAFDGIDGMFKAAKKLNFQNIAFGTDVITDPEKLKEINNEFALRTQWFEPIDILRQATSNSARLLALSGPRNPYGKIGLIQEGAMADILLINGNPLQDIKILTKPQENLLLIMKDGKVYKNIL</sequence>
<feature type="domain" description="Amidohydrolase-related" evidence="1">
    <location>
        <begin position="56"/>
        <end position="413"/>
    </location>
</feature>
<dbReference type="PANTHER" id="PTHR43135:SF3">
    <property type="entry name" value="ALPHA-D-RIBOSE 1-METHYLPHOSPHONATE 5-TRIPHOSPHATE DIPHOSPHATASE"/>
    <property type="match status" value="1"/>
</dbReference>
<gene>
    <name evidence="2" type="ORF">B7P33_02335</name>
</gene>
<organism evidence="2 3">
    <name type="scientific">Sediminicola luteus</name>
    <dbReference type="NCBI Taxonomy" id="319238"/>
    <lineage>
        <taxon>Bacteria</taxon>
        <taxon>Pseudomonadati</taxon>
        <taxon>Bacteroidota</taxon>
        <taxon>Flavobacteriia</taxon>
        <taxon>Flavobacteriales</taxon>
        <taxon>Flavobacteriaceae</taxon>
        <taxon>Sediminicola</taxon>
    </lineage>
</organism>
<comment type="caution">
    <text evidence="2">The sequence shown here is derived from an EMBL/GenBank/DDBJ whole genome shotgun (WGS) entry which is preliminary data.</text>
</comment>
<dbReference type="Gene3D" id="3.20.20.140">
    <property type="entry name" value="Metal-dependent hydrolases"/>
    <property type="match status" value="1"/>
</dbReference>
<evidence type="ECO:0000313" key="3">
    <source>
        <dbReference type="Proteomes" id="UP000219559"/>
    </source>
</evidence>
<keyword evidence="3" id="KW-1185">Reference proteome</keyword>
<dbReference type="Gene3D" id="2.30.40.10">
    <property type="entry name" value="Urease, subunit C, domain 1"/>
    <property type="match status" value="1"/>
</dbReference>
<dbReference type="GO" id="GO:0016810">
    <property type="term" value="F:hydrolase activity, acting on carbon-nitrogen (but not peptide) bonds"/>
    <property type="evidence" value="ECO:0007669"/>
    <property type="project" value="InterPro"/>
</dbReference>
<dbReference type="EMBL" id="NBWU01000001">
    <property type="protein sequence ID" value="PCE66766.1"/>
    <property type="molecule type" value="Genomic_DNA"/>
</dbReference>
<dbReference type="SUPFAM" id="SSF51338">
    <property type="entry name" value="Composite domain of metallo-dependent hydrolases"/>
    <property type="match status" value="2"/>
</dbReference>
<protein>
    <submittedName>
        <fullName evidence="2">Imidazolonepropionase</fullName>
    </submittedName>
</protein>
<accession>A0A2A4GFN1</accession>
<evidence type="ECO:0000313" key="2">
    <source>
        <dbReference type="EMBL" id="PCE66766.1"/>
    </source>
</evidence>